<dbReference type="Pfam" id="PF00097">
    <property type="entry name" value="zf-C3HC4"/>
    <property type="match status" value="1"/>
</dbReference>
<dbReference type="SMART" id="SM00184">
    <property type="entry name" value="RING"/>
    <property type="match status" value="1"/>
</dbReference>
<keyword evidence="8 14" id="KW-0833">Ubl conjugation pathway</keyword>
<feature type="domain" description="RING-type" evidence="17">
    <location>
        <begin position="943"/>
        <end position="982"/>
    </location>
</feature>
<evidence type="ECO:0000256" key="1">
    <source>
        <dbReference type="ARBA" id="ARBA00000900"/>
    </source>
</evidence>
<evidence type="ECO:0000259" key="17">
    <source>
        <dbReference type="PROSITE" id="PS50089"/>
    </source>
</evidence>
<keyword evidence="10 14" id="KW-0156">Chromatin regulator</keyword>
<dbReference type="Proteomes" id="UP001367676">
    <property type="component" value="Unassembled WGS sequence"/>
</dbReference>
<dbReference type="GO" id="GO:0061630">
    <property type="term" value="F:ubiquitin protein ligase activity"/>
    <property type="evidence" value="ECO:0007669"/>
    <property type="project" value="UniProtKB-EC"/>
</dbReference>
<keyword evidence="5 14" id="KW-0808">Transferase</keyword>
<gene>
    <name evidence="18" type="ORF">V9T40_002940</name>
</gene>
<comment type="pathway">
    <text evidence="3 14">Protein modification; protein ubiquitination.</text>
</comment>
<proteinExistence type="inferred from homology"/>
<dbReference type="InterPro" id="IPR018957">
    <property type="entry name" value="Znf_C3HC4_RING-type"/>
</dbReference>
<evidence type="ECO:0000313" key="18">
    <source>
        <dbReference type="EMBL" id="KAK7591327.1"/>
    </source>
</evidence>
<dbReference type="PROSITE" id="PS50089">
    <property type="entry name" value="ZF_RING_2"/>
    <property type="match status" value="1"/>
</dbReference>
<feature type="compositionally biased region" description="Basic and acidic residues" evidence="16">
    <location>
        <begin position="623"/>
        <end position="646"/>
    </location>
</feature>
<dbReference type="InterPro" id="IPR058642">
    <property type="entry name" value="BRE1A/B-like_dom"/>
</dbReference>
<feature type="region of interest" description="Disordered" evidence="16">
    <location>
        <begin position="192"/>
        <end position="242"/>
    </location>
</feature>
<keyword evidence="7 13" id="KW-0863">Zinc-finger</keyword>
<feature type="compositionally biased region" description="Polar residues" evidence="16">
    <location>
        <begin position="538"/>
        <end position="549"/>
    </location>
</feature>
<dbReference type="Pfam" id="PF26095">
    <property type="entry name" value="CC_Bre1"/>
    <property type="match status" value="1"/>
</dbReference>
<accession>A0AAN9TVC3</accession>
<evidence type="ECO:0000256" key="2">
    <source>
        <dbReference type="ARBA" id="ARBA00004123"/>
    </source>
</evidence>
<keyword evidence="11 14" id="KW-0175">Coiled coil</keyword>
<dbReference type="InterPro" id="IPR017907">
    <property type="entry name" value="Znf_RING_CS"/>
</dbReference>
<dbReference type="GO" id="GO:0016567">
    <property type="term" value="P:protein ubiquitination"/>
    <property type="evidence" value="ECO:0007669"/>
    <property type="project" value="UniProtKB-UniRule"/>
</dbReference>
<keyword evidence="19" id="KW-1185">Reference proteome</keyword>
<dbReference type="PANTHER" id="PTHR23163">
    <property type="entry name" value="RING FINGER PROTEIN-RELATED"/>
    <property type="match status" value="1"/>
</dbReference>
<sequence>MESYSSKADKGSETHKKVVFEPMRIGPISTLEEMDIKVLKFQNKKLAMRLDDRKRIENELRQRIEQLEKRQTQDDAVLNVINRYWNQLNEDVRLMLLRFDAESAHDLEAQNESEAATSFLMQLSTWDKEELDEKLANRVQVSKRAVAKIIQVYDRLLLKYEKILNFLESLSESNFADSNLANISVDKLMEKSTTGKDEEKDMDESNENSKNDVNANGGNSSKQLSDDEIDNKDRSGEKEKIQHSRVVIKQFEEMYTSSSRENIHLHQTITILQEKQHIMSLKLHELQDTLNVRETEIAELKNRIDDVEYENSKLQTKNCRIEHYLAETLEKMRAQEQALADRGSTPTTCTTDAVARTTVSNKKLEELAEELEEQKELAANTLQELEALNIKYRENLEKVEELQMNTDELVTQKRLRTELLQMDDVNSQLRKEYEMLKLEFEQNLVANEQTGPINREMRHLITSLQDHNIQLKSDVHRYKRKYKELSAELGRKKLQDGQKVRHESESNSSADNKDKKGDLVARDENLEMKTEPLDADFSANSESAGTSTVGDRDKLGSDIKDEPMIQDVESSPHKRPSSSASSVKSGFSQSSGSTMSMTCSISSSSGISSCTGSSGSSMNLKDTANRNKDAKDGKEGKDVKNADNESIRDMKNQLKRVMNEKNELKLLLDMYKGLPKEKRDKAQLMLIEKKLRAESEDLKQQMRRLQESKREGYKKLADEDALQRIKYLEEQNHNLQKQVQMHKQEEEALLSEMEVTGQAFEDMQEQNSRLIQQLREKDEANFKLMTERIKSNQLYKVSREEKEILQENINVAHKQLDSINNVVHKLEEKEKIYQTALSNLEKEMVIRQQALELHKRKAIENAQSAADLKLHLEKYHAQMKEAQQIVSEKTSALEAEAYKNNRLQEEIAQLRRKVERMKKIEAAGTPNIVLMEEIREYKETLTCPSCKVKRKDAVLTKCFHVFCWDCLKTRYETRQRKCPKCNAAFGANDYHRLYLGN</sequence>
<comment type="catalytic activity">
    <reaction evidence="1 14">
        <text>S-ubiquitinyl-[E2 ubiquitin-conjugating enzyme]-L-cysteine + [acceptor protein]-L-lysine = [E2 ubiquitin-conjugating enzyme]-L-cysteine + N(6)-ubiquitinyl-[acceptor protein]-L-lysine.</text>
        <dbReference type="EC" id="2.3.2.27"/>
    </reaction>
</comment>
<dbReference type="EMBL" id="JBBCAQ010000022">
    <property type="protein sequence ID" value="KAK7591327.1"/>
    <property type="molecule type" value="Genomic_DNA"/>
</dbReference>
<feature type="region of interest" description="Disordered" evidence="16">
    <location>
        <begin position="489"/>
        <end position="646"/>
    </location>
</feature>
<dbReference type="GO" id="GO:0008270">
    <property type="term" value="F:zinc ion binding"/>
    <property type="evidence" value="ECO:0007669"/>
    <property type="project" value="UniProtKB-KW"/>
</dbReference>
<evidence type="ECO:0000256" key="11">
    <source>
        <dbReference type="ARBA" id="ARBA00023054"/>
    </source>
</evidence>
<dbReference type="FunFam" id="3.30.40.10:FF:000040">
    <property type="entry name" value="E3 ubiquitin protein ligase"/>
    <property type="match status" value="1"/>
</dbReference>
<evidence type="ECO:0000256" key="12">
    <source>
        <dbReference type="ARBA" id="ARBA00023242"/>
    </source>
</evidence>
<dbReference type="PANTHER" id="PTHR23163:SF0">
    <property type="entry name" value="E3 UBIQUITIN-PROTEIN LIGASE BRE1"/>
    <property type="match status" value="1"/>
</dbReference>
<comment type="similarity">
    <text evidence="4 14">Belongs to the BRE1 family.</text>
</comment>
<evidence type="ECO:0000256" key="16">
    <source>
        <dbReference type="SAM" id="MobiDB-lite"/>
    </source>
</evidence>
<dbReference type="SUPFAM" id="SSF57850">
    <property type="entry name" value="RING/U-box"/>
    <property type="match status" value="1"/>
</dbReference>
<feature type="compositionally biased region" description="Basic and acidic residues" evidence="16">
    <location>
        <begin position="550"/>
        <end position="563"/>
    </location>
</feature>
<dbReference type="GO" id="GO:0005634">
    <property type="term" value="C:nucleus"/>
    <property type="evidence" value="ECO:0007669"/>
    <property type="project" value="UniProtKB-SubCell"/>
</dbReference>
<feature type="coiled-coil region" evidence="15">
    <location>
        <begin position="809"/>
        <end position="923"/>
    </location>
</feature>
<organism evidence="18 19">
    <name type="scientific">Parthenolecanium corni</name>
    <dbReference type="NCBI Taxonomy" id="536013"/>
    <lineage>
        <taxon>Eukaryota</taxon>
        <taxon>Metazoa</taxon>
        <taxon>Ecdysozoa</taxon>
        <taxon>Arthropoda</taxon>
        <taxon>Hexapoda</taxon>
        <taxon>Insecta</taxon>
        <taxon>Pterygota</taxon>
        <taxon>Neoptera</taxon>
        <taxon>Paraneoptera</taxon>
        <taxon>Hemiptera</taxon>
        <taxon>Sternorrhyncha</taxon>
        <taxon>Coccoidea</taxon>
        <taxon>Coccidae</taxon>
        <taxon>Parthenolecanium</taxon>
    </lineage>
</organism>
<evidence type="ECO:0000256" key="3">
    <source>
        <dbReference type="ARBA" id="ARBA00004906"/>
    </source>
</evidence>
<evidence type="ECO:0000256" key="13">
    <source>
        <dbReference type="PROSITE-ProRule" id="PRU00175"/>
    </source>
</evidence>
<evidence type="ECO:0000256" key="7">
    <source>
        <dbReference type="ARBA" id="ARBA00022771"/>
    </source>
</evidence>
<protein>
    <recommendedName>
        <fullName evidence="14">E3 ubiquitin protein ligase</fullName>
        <ecNumber evidence="14">2.3.2.27</ecNumber>
    </recommendedName>
</protein>
<evidence type="ECO:0000256" key="10">
    <source>
        <dbReference type="ARBA" id="ARBA00022853"/>
    </source>
</evidence>
<dbReference type="Gene3D" id="3.30.40.10">
    <property type="entry name" value="Zinc/RING finger domain, C3HC4 (zinc finger)"/>
    <property type="match status" value="1"/>
</dbReference>
<dbReference type="Pfam" id="PF26052">
    <property type="entry name" value="BRE1B"/>
    <property type="match status" value="1"/>
</dbReference>
<keyword evidence="12 14" id="KW-0539">Nucleus</keyword>
<evidence type="ECO:0000256" key="9">
    <source>
        <dbReference type="ARBA" id="ARBA00022833"/>
    </source>
</evidence>
<keyword evidence="9 14" id="KW-0862">Zinc</keyword>
<feature type="compositionally biased region" description="Polar residues" evidence="16">
    <location>
        <begin position="211"/>
        <end position="223"/>
    </location>
</feature>
<keyword evidence="6 14" id="KW-0479">Metal-binding</keyword>
<dbReference type="PROSITE" id="PS00518">
    <property type="entry name" value="ZF_RING_1"/>
    <property type="match status" value="1"/>
</dbReference>
<evidence type="ECO:0000256" key="14">
    <source>
        <dbReference type="RuleBase" id="RU365038"/>
    </source>
</evidence>
<evidence type="ECO:0000256" key="8">
    <source>
        <dbReference type="ARBA" id="ARBA00022786"/>
    </source>
</evidence>
<evidence type="ECO:0000313" key="19">
    <source>
        <dbReference type="Proteomes" id="UP001367676"/>
    </source>
</evidence>
<feature type="coiled-coil region" evidence="15">
    <location>
        <begin position="283"/>
        <end position="317"/>
    </location>
</feature>
<evidence type="ECO:0000256" key="4">
    <source>
        <dbReference type="ARBA" id="ARBA00005555"/>
    </source>
</evidence>
<feature type="compositionally biased region" description="Low complexity" evidence="16">
    <location>
        <begin position="577"/>
        <end position="617"/>
    </location>
</feature>
<evidence type="ECO:0000256" key="5">
    <source>
        <dbReference type="ARBA" id="ARBA00022679"/>
    </source>
</evidence>
<feature type="coiled-coil region" evidence="15">
    <location>
        <begin position="354"/>
        <end position="439"/>
    </location>
</feature>
<dbReference type="InterPro" id="IPR001841">
    <property type="entry name" value="Znf_RING"/>
</dbReference>
<dbReference type="InterPro" id="IPR058643">
    <property type="entry name" value="BRE1-like_CC"/>
</dbReference>
<dbReference type="InterPro" id="IPR013083">
    <property type="entry name" value="Znf_RING/FYVE/PHD"/>
</dbReference>
<name>A0AAN9TVC3_9HEMI</name>
<evidence type="ECO:0000256" key="6">
    <source>
        <dbReference type="ARBA" id="ARBA00022723"/>
    </source>
</evidence>
<comment type="subcellular location">
    <subcellularLocation>
        <location evidence="2 14">Nucleus</location>
    </subcellularLocation>
</comment>
<dbReference type="GO" id="GO:0006325">
    <property type="term" value="P:chromatin organization"/>
    <property type="evidence" value="ECO:0007669"/>
    <property type="project" value="UniProtKB-KW"/>
</dbReference>
<dbReference type="CDD" id="cd16705">
    <property type="entry name" value="RING-HC_dBre1-like"/>
    <property type="match status" value="1"/>
</dbReference>
<evidence type="ECO:0000256" key="15">
    <source>
        <dbReference type="SAM" id="Coils"/>
    </source>
</evidence>
<dbReference type="AlphaFoldDB" id="A0AAN9TVC3"/>
<feature type="compositionally biased region" description="Basic and acidic residues" evidence="16">
    <location>
        <begin position="489"/>
        <end position="532"/>
    </location>
</feature>
<dbReference type="InterPro" id="IPR013956">
    <property type="entry name" value="E3_ubiquit_lig_Bre1"/>
</dbReference>
<dbReference type="EC" id="2.3.2.27" evidence="14"/>
<dbReference type="GO" id="GO:0033503">
    <property type="term" value="C:HULC complex"/>
    <property type="evidence" value="ECO:0007669"/>
    <property type="project" value="TreeGrafter"/>
</dbReference>
<feature type="compositionally biased region" description="Basic and acidic residues" evidence="16">
    <location>
        <begin position="231"/>
        <end position="242"/>
    </location>
</feature>
<comment type="caution">
    <text evidence="18">The sequence shown here is derived from an EMBL/GenBank/DDBJ whole genome shotgun (WGS) entry which is preliminary data.</text>
</comment>
<reference evidence="18 19" key="1">
    <citation type="submission" date="2024-03" db="EMBL/GenBank/DDBJ databases">
        <title>Adaptation during the transition from Ophiocordyceps entomopathogen to insect associate is accompanied by gene loss and intensified selection.</title>
        <authorList>
            <person name="Ward C.M."/>
            <person name="Onetto C.A."/>
            <person name="Borneman A.R."/>
        </authorList>
    </citation>
    <scope>NUCLEOTIDE SEQUENCE [LARGE SCALE GENOMIC DNA]</scope>
    <source>
        <strain evidence="18">AWRI1</strain>
        <tissue evidence="18">Single Adult Female</tissue>
    </source>
</reference>